<dbReference type="EMBL" id="ACEA01000041">
    <property type="protein sequence ID" value="EEG23395.1"/>
    <property type="molecule type" value="Genomic_DNA"/>
</dbReference>
<organism evidence="1 2">
    <name type="scientific">Eikenella corrodens ATCC 23834</name>
    <dbReference type="NCBI Taxonomy" id="546274"/>
    <lineage>
        <taxon>Bacteria</taxon>
        <taxon>Pseudomonadati</taxon>
        <taxon>Pseudomonadota</taxon>
        <taxon>Betaproteobacteria</taxon>
        <taxon>Neisseriales</taxon>
        <taxon>Neisseriaceae</taxon>
        <taxon>Eikenella</taxon>
    </lineage>
</organism>
<dbReference type="HOGENOM" id="CLU_3199235_0_0_4"/>
<accession>C0DX24</accession>
<protein>
    <submittedName>
        <fullName evidence="1">Uncharacterized protein</fullName>
    </submittedName>
</protein>
<dbReference type="AlphaFoldDB" id="C0DX24"/>
<reference evidence="1 2" key="1">
    <citation type="submission" date="2009-01" db="EMBL/GenBank/DDBJ databases">
        <authorList>
            <person name="Fulton L."/>
            <person name="Clifton S."/>
            <person name="Chinwalla A.T."/>
            <person name="Mitreva M."/>
            <person name="Sodergren E."/>
            <person name="Weinstock G."/>
            <person name="Clifton S."/>
            <person name="Dooling D.J."/>
            <person name="Fulton B."/>
            <person name="Minx P."/>
            <person name="Pepin K.H."/>
            <person name="Johnson M."/>
            <person name="Bhonagiri V."/>
            <person name="Nash W.E."/>
            <person name="Mardis E.R."/>
            <person name="Wilson R.K."/>
        </authorList>
    </citation>
    <scope>NUCLEOTIDE SEQUENCE [LARGE SCALE GENOMIC DNA]</scope>
    <source>
        <strain evidence="1 2">ATCC 23834</strain>
    </source>
</reference>
<comment type="caution">
    <text evidence="1">The sequence shown here is derived from an EMBL/GenBank/DDBJ whole genome shotgun (WGS) entry which is preliminary data.</text>
</comment>
<evidence type="ECO:0000313" key="2">
    <source>
        <dbReference type="Proteomes" id="UP000005837"/>
    </source>
</evidence>
<sequence>MFSGSLFTATNIAGYLKHCRSSMARQANIAASLFQFTKNMLRLSL</sequence>
<evidence type="ECO:0000313" key="1">
    <source>
        <dbReference type="EMBL" id="EEG23395.1"/>
    </source>
</evidence>
<gene>
    <name evidence="1" type="ORF">EIKCOROL_01927</name>
</gene>
<proteinExistence type="predicted"/>
<name>C0DX24_EIKCO</name>
<dbReference type="Proteomes" id="UP000005837">
    <property type="component" value="Unassembled WGS sequence"/>
</dbReference>